<name>A0A7J6N6K6_PEROL</name>
<gene>
    <name evidence="3" type="primary">WDR17</name>
    <name evidence="3" type="ORF">FOZ60_014875</name>
</gene>
<dbReference type="InterPro" id="IPR015943">
    <property type="entry name" value="WD40/YVTN_repeat-like_dom_sf"/>
</dbReference>
<dbReference type="EMBL" id="JABANP010000718">
    <property type="protein sequence ID" value="KAF4679563.1"/>
    <property type="molecule type" value="Genomic_DNA"/>
</dbReference>
<keyword evidence="1" id="KW-0853">WD repeat</keyword>
<dbReference type="SUPFAM" id="SSF50978">
    <property type="entry name" value="WD40 repeat-like"/>
    <property type="match status" value="2"/>
</dbReference>
<evidence type="ECO:0000256" key="1">
    <source>
        <dbReference type="PROSITE-ProRule" id="PRU00221"/>
    </source>
</evidence>
<evidence type="ECO:0000313" key="3">
    <source>
        <dbReference type="EMBL" id="KAF4679563.1"/>
    </source>
</evidence>
<dbReference type="PROSITE" id="PS50082">
    <property type="entry name" value="WD_REPEATS_2"/>
    <property type="match status" value="1"/>
</dbReference>
<protein>
    <submittedName>
        <fullName evidence="3">WD repeat-containing protein 17</fullName>
    </submittedName>
</protein>
<comment type="caution">
    <text evidence="3">The sequence shown here is derived from an EMBL/GenBank/DDBJ whole genome shotgun (WGS) entry which is preliminary data.</text>
</comment>
<sequence length="1030" mass="111398">MDTLCTLPAGAQCWHKTVLATSRNHLAYLSTLTLNVVRISDLTPVDTREITFGSVRDEMLAAVIRNPHGDDEFLVVSSTGRATVVRVEGGSLAPSPGAQEPFHLAMPAGSARRTESVSEILLDFDAVEEGVLWYYHLAESGEYQLRHRKVRDHGSAPLERSFRLSPPSTGSRPIKSLADGEPRPTATVLRPHHSRRRTLGLGWSNGGVTMITVEVGERVLSAPRGTPVVDLAWDPLSTCYILAAYGNGEIVLLDTSGSGLAVESCRFDAAAAPINSVLWQCGSRGPGSFLTAGGDGSAVLQLWNVSKKIPVGEMKVHGSVGGNATCCLPGDDNRVLASFRDGAVVIIDVKARGVRKVSGSSMETVFDCCFHPRDPNVFCTGSYDGCVKLWRMRSDINGDVDSVAEVVAEMSTSTESDGQPVAKSKPIVYGVDFSYCGQKIAGVTVKGELHVWRVDTGRRVLLVPPIGPDQPSSYRVSWLRETSESPRSGWIAFARTDGKALVVDQLQDGRTVAVLDHHSPVFGVAWSPFAEGSSPQLCTTALDGVVRVWSISPTNGIARISHCLSGHEGKAFNVLPHPLLPDIIASGGDDSTSYYCCPIAMYFRSEFGRLPLSLGAFEFSTATRRNWDGKSPLTATTTPRPRTSRDSRIKLSTTEWLCRLPVVCALFAEDPLAELASCISTDDRDAIFKKFTDCSPEDAPGQPVPYTSLYGSGSARLLEGSGVATLSFFVYRRGVEDIADVIRGLLGVPRQHDGPGEYVHETDLEAACSSRAYNALAAATTTPSVVGIGAPRLQDAGRHLSVMLESRPSRSRAAELFLVNGDIRNYCETLARGRQWEAAIAMAPAVSLQYWQELCDRYVDFIKLSESSRSPGGRDEALPYLIAAGRSAEAIQLMVDRGGKCLEAMTLAKALADGRIPHRCVDLHIPRTPPGDRSHFERACVSVAEGLARQPWTRLQACGILLGSGQTENAFALLERPEDTLLHCGLRKMFHSRPSQSCALTEKLARIIKELESRGRLSPPALLDFMNDGV</sequence>
<accession>A0A7J6N6K6</accession>
<evidence type="ECO:0000313" key="4">
    <source>
        <dbReference type="Proteomes" id="UP000541610"/>
    </source>
</evidence>
<reference evidence="3 4" key="1">
    <citation type="submission" date="2020-04" db="EMBL/GenBank/DDBJ databases">
        <title>Perkinsus olseni comparative genomics.</title>
        <authorList>
            <person name="Bogema D.R."/>
        </authorList>
    </citation>
    <scope>NUCLEOTIDE SEQUENCE [LARGE SCALE GENOMIC DNA]</scope>
    <source>
        <strain evidence="3">00978-12</strain>
    </source>
</reference>
<proteinExistence type="predicted"/>
<dbReference type="InterPro" id="IPR001680">
    <property type="entry name" value="WD40_rpt"/>
</dbReference>
<dbReference type="InterPro" id="IPR036322">
    <property type="entry name" value="WD40_repeat_dom_sf"/>
</dbReference>
<dbReference type="Gene3D" id="2.130.10.10">
    <property type="entry name" value="YVTN repeat-like/Quinoprotein amine dehydrogenase"/>
    <property type="match status" value="2"/>
</dbReference>
<feature type="region of interest" description="Disordered" evidence="2">
    <location>
        <begin position="156"/>
        <end position="185"/>
    </location>
</feature>
<feature type="repeat" description="WD" evidence="1">
    <location>
        <begin position="514"/>
        <end position="559"/>
    </location>
</feature>
<dbReference type="OrthoDB" id="2161379at2759"/>
<dbReference type="PANTHER" id="PTHR44464:SF1">
    <property type="entry name" value="WD REPEAT-CONTAINING PROTEIN 17"/>
    <property type="match status" value="1"/>
</dbReference>
<evidence type="ECO:0000256" key="2">
    <source>
        <dbReference type="SAM" id="MobiDB-lite"/>
    </source>
</evidence>
<dbReference type="Pfam" id="PF00400">
    <property type="entry name" value="WD40"/>
    <property type="match status" value="2"/>
</dbReference>
<dbReference type="PANTHER" id="PTHR44464">
    <property type="entry name" value="WD REPEAT-CONTAINING PROTEIN 17"/>
    <property type="match status" value="1"/>
</dbReference>
<dbReference type="SMART" id="SM00320">
    <property type="entry name" value="WD40"/>
    <property type="match status" value="7"/>
</dbReference>
<organism evidence="3 4">
    <name type="scientific">Perkinsus olseni</name>
    <name type="common">Perkinsus atlanticus</name>
    <dbReference type="NCBI Taxonomy" id="32597"/>
    <lineage>
        <taxon>Eukaryota</taxon>
        <taxon>Sar</taxon>
        <taxon>Alveolata</taxon>
        <taxon>Perkinsozoa</taxon>
        <taxon>Perkinsea</taxon>
        <taxon>Perkinsida</taxon>
        <taxon>Perkinsidae</taxon>
        <taxon>Perkinsus</taxon>
    </lineage>
</organism>
<dbReference type="AlphaFoldDB" id="A0A7J6N6K6"/>
<dbReference type="Proteomes" id="UP000541610">
    <property type="component" value="Unassembled WGS sequence"/>
</dbReference>